<comment type="caution">
    <text evidence="1">The sequence shown here is derived from an EMBL/GenBank/DDBJ whole genome shotgun (WGS) entry which is preliminary data.</text>
</comment>
<proteinExistence type="predicted"/>
<organism evidence="1 2">
    <name type="scientific">Pocillopora damicornis</name>
    <name type="common">Cauliflower coral</name>
    <name type="synonym">Millepora damicornis</name>
    <dbReference type="NCBI Taxonomy" id="46731"/>
    <lineage>
        <taxon>Eukaryota</taxon>
        <taxon>Metazoa</taxon>
        <taxon>Cnidaria</taxon>
        <taxon>Anthozoa</taxon>
        <taxon>Hexacorallia</taxon>
        <taxon>Scleractinia</taxon>
        <taxon>Astrocoeniina</taxon>
        <taxon>Pocilloporidae</taxon>
        <taxon>Pocillopora</taxon>
    </lineage>
</organism>
<dbReference type="OMA" id="HKSHEIN"/>
<evidence type="ECO:0000313" key="2">
    <source>
        <dbReference type="Proteomes" id="UP000275408"/>
    </source>
</evidence>
<dbReference type="Proteomes" id="UP000275408">
    <property type="component" value="Unassembled WGS sequence"/>
</dbReference>
<reference evidence="1 2" key="1">
    <citation type="journal article" date="2018" name="Sci. Rep.">
        <title>Comparative analysis of the Pocillopora damicornis genome highlights role of immune system in coral evolution.</title>
        <authorList>
            <person name="Cunning R."/>
            <person name="Bay R.A."/>
            <person name="Gillette P."/>
            <person name="Baker A.C."/>
            <person name="Traylor-Knowles N."/>
        </authorList>
    </citation>
    <scope>NUCLEOTIDE SEQUENCE [LARGE SCALE GENOMIC DNA]</scope>
    <source>
        <strain evidence="1">RSMAS</strain>
        <tissue evidence="1">Whole animal</tissue>
    </source>
</reference>
<dbReference type="SMART" id="SM00367">
    <property type="entry name" value="LRR_CC"/>
    <property type="match status" value="9"/>
</dbReference>
<protein>
    <recommendedName>
        <fullName evidence="3">F-box domain-containing protein</fullName>
    </recommendedName>
</protein>
<evidence type="ECO:0000313" key="1">
    <source>
        <dbReference type="EMBL" id="RMX57670.1"/>
    </source>
</evidence>
<accession>A0A3M6UVL5</accession>
<gene>
    <name evidence="1" type="ORF">pdam_00004981</name>
</gene>
<dbReference type="InterPro" id="IPR006553">
    <property type="entry name" value="Leu-rich_rpt_Cys-con_subtyp"/>
</dbReference>
<dbReference type="PANTHER" id="PTHR13318">
    <property type="entry name" value="PARTNER OF PAIRED, ISOFORM B-RELATED"/>
    <property type="match status" value="1"/>
</dbReference>
<evidence type="ECO:0008006" key="3">
    <source>
        <dbReference type="Google" id="ProtNLM"/>
    </source>
</evidence>
<dbReference type="InterPro" id="IPR032675">
    <property type="entry name" value="LRR_dom_sf"/>
</dbReference>
<dbReference type="GO" id="GO:0019005">
    <property type="term" value="C:SCF ubiquitin ligase complex"/>
    <property type="evidence" value="ECO:0007669"/>
    <property type="project" value="TreeGrafter"/>
</dbReference>
<sequence>MSMQTLERFSLESIAKDMSLWCNASIADLNRFKYVLGPFDGLNSGLIQELLNILSQKKQIKVCHLHILLHSNVKHVDLSVCSSLINDQIISAVGFRCKKITQLCLKNCSRLSAKALKEIPSDLTRLQSIDLSGCLACTDEVLNLLGTSCPELTVLRVESCTLLTDAGIDGLCGDDKNPKCQRLKEVNLSSTGVTSYGIQKLLNSQQEIQKVSFAMTNSVDEFDISAPSLKLISLDLSYTFIIDTCVKVLCKRCPLLCELSLNCCTSLTAMSLEFIASLTHLKVLHIGDNKAMKFHPHIAQFLVKAGNSLIVLDISGMDRVDTEIIGVCCRSLQTLNMADCTEVTGSYIRVSTSEESKWITLTQACPKLSILNLHGCNFTHHKSLAEHLLAIFSKSTELQELDLSGIEKLSDGIILQFIQSSGLSLLRSVNLSMCSKISVESAELLVKTCKGLSQLNLSHCKNISLRDAENLKKVVRDAKSTAKIAWI</sequence>
<dbReference type="EMBL" id="RCHS01000623">
    <property type="protein sequence ID" value="RMX57670.1"/>
    <property type="molecule type" value="Genomic_DNA"/>
</dbReference>
<dbReference type="GO" id="GO:0031146">
    <property type="term" value="P:SCF-dependent proteasomal ubiquitin-dependent protein catabolic process"/>
    <property type="evidence" value="ECO:0007669"/>
    <property type="project" value="TreeGrafter"/>
</dbReference>
<name>A0A3M6UVL5_POCDA</name>
<dbReference type="Gene3D" id="3.80.10.10">
    <property type="entry name" value="Ribonuclease Inhibitor"/>
    <property type="match status" value="4"/>
</dbReference>
<dbReference type="OrthoDB" id="16120at2759"/>
<dbReference type="SUPFAM" id="SSF52047">
    <property type="entry name" value="RNI-like"/>
    <property type="match status" value="2"/>
</dbReference>
<keyword evidence="2" id="KW-1185">Reference proteome</keyword>
<dbReference type="AlphaFoldDB" id="A0A3M6UVL5"/>